<proteinExistence type="predicted"/>
<evidence type="ECO:0000313" key="2">
    <source>
        <dbReference type="EMBL" id="KAL2494408.1"/>
    </source>
</evidence>
<feature type="region of interest" description="Disordered" evidence="1">
    <location>
        <begin position="1"/>
        <end position="28"/>
    </location>
</feature>
<dbReference type="AlphaFoldDB" id="A0ABD1S3C8"/>
<keyword evidence="3" id="KW-1185">Reference proteome</keyword>
<gene>
    <name evidence="2" type="ORF">Fot_38165</name>
</gene>
<comment type="caution">
    <text evidence="2">The sequence shown here is derived from an EMBL/GenBank/DDBJ whole genome shotgun (WGS) entry which is preliminary data.</text>
</comment>
<name>A0ABD1S3C8_9LAMI</name>
<evidence type="ECO:0000256" key="1">
    <source>
        <dbReference type="SAM" id="MobiDB-lite"/>
    </source>
</evidence>
<dbReference type="Proteomes" id="UP001604277">
    <property type="component" value="Unassembled WGS sequence"/>
</dbReference>
<accession>A0ABD1S3C8</accession>
<reference evidence="3" key="1">
    <citation type="submission" date="2024-07" db="EMBL/GenBank/DDBJ databases">
        <title>Two chromosome-level genome assemblies of Korean endemic species Abeliophyllum distichum and Forsythia ovata (Oleaceae).</title>
        <authorList>
            <person name="Jang H."/>
        </authorList>
    </citation>
    <scope>NUCLEOTIDE SEQUENCE [LARGE SCALE GENOMIC DNA]</scope>
</reference>
<dbReference type="EMBL" id="JBFOLJ010000011">
    <property type="protein sequence ID" value="KAL2494408.1"/>
    <property type="molecule type" value="Genomic_DNA"/>
</dbReference>
<protein>
    <submittedName>
        <fullName evidence="2">Uncharacterized protein</fullName>
    </submittedName>
</protein>
<sequence>MAPPMYIPHGNIKQSTGALPDREGMSTHEPRNYVKAGAETKALTTETSVCSGCYSIAGKGYLVKKSHTIHSDTSSPNNLSQLQLCNKHGSATMLSRRPSKRPVNYGFLHRWRGDGGSAEWREIILLSGVGWVPIVRE</sequence>
<organism evidence="2 3">
    <name type="scientific">Forsythia ovata</name>
    <dbReference type="NCBI Taxonomy" id="205694"/>
    <lineage>
        <taxon>Eukaryota</taxon>
        <taxon>Viridiplantae</taxon>
        <taxon>Streptophyta</taxon>
        <taxon>Embryophyta</taxon>
        <taxon>Tracheophyta</taxon>
        <taxon>Spermatophyta</taxon>
        <taxon>Magnoliopsida</taxon>
        <taxon>eudicotyledons</taxon>
        <taxon>Gunneridae</taxon>
        <taxon>Pentapetalae</taxon>
        <taxon>asterids</taxon>
        <taxon>lamiids</taxon>
        <taxon>Lamiales</taxon>
        <taxon>Oleaceae</taxon>
        <taxon>Forsythieae</taxon>
        <taxon>Forsythia</taxon>
    </lineage>
</organism>
<evidence type="ECO:0000313" key="3">
    <source>
        <dbReference type="Proteomes" id="UP001604277"/>
    </source>
</evidence>